<dbReference type="AlphaFoldDB" id="A0A2X0N5Z1"/>
<feature type="compositionally biased region" description="Acidic residues" evidence="1">
    <location>
        <begin position="481"/>
        <end position="501"/>
    </location>
</feature>
<dbReference type="EMBL" id="FMWP01000053">
    <property type="protein sequence ID" value="SCZ94691.1"/>
    <property type="molecule type" value="Genomic_DNA"/>
</dbReference>
<proteinExistence type="predicted"/>
<dbReference type="Proteomes" id="UP000249723">
    <property type="component" value="Unassembled WGS sequence"/>
</dbReference>
<accession>A0A2X0N5Z1</accession>
<feature type="region of interest" description="Disordered" evidence="1">
    <location>
        <begin position="33"/>
        <end position="95"/>
    </location>
</feature>
<dbReference type="OrthoDB" id="2590746at2759"/>
<feature type="compositionally biased region" description="Low complexity" evidence="1">
    <location>
        <begin position="151"/>
        <end position="180"/>
    </location>
</feature>
<sequence>MPPHQVFIIVRPPPSKGVDMRNLQIQLVNTTRTNTAHPSQAKAGAPTPPPHALGKETEGHLGTDEGVGSEGRGQGSGGSSAHPRPWITSGTASTSTLGAKSFDAVAGATIDSHDGPIESGPNEIDPSSPHLTAPSTAPRPRHPGSTEMIRSTSWQSDKSSSSAISTKSSLSSSIRSTGTGYSIGGSSVGPKGSGGGGGSGRDRRGRGSKRRVTPLYNLTFHALLQTVVTDAGTDEKIAKFSKKGTIEMMDFAFFEPLDLRAPPTISTSSTSLSTVTSPLALMRSRVAEQSTNGGQSPGGLLSKLKKLGMGKAAMKGNGGGSTGGMTASTSSGRLSINEPRPSLALPDQNITVVSPPRKLARGHAFTLTKFLRNDLVEARHLIGMNVRFEWKRMEKKRSTGTRNQSRFKSPRKEGSDRTVRKDEEGGLEVSLEEKGSRRASEGEGLGSDVSIGSERTSGELDRAAMGLEGTRLSSAGSADEALAEQGDDEDMEEEEDSDLEDSDRPWSCTLYITQTNAPQSPSTSSSEPWSLPLAHLIPAPYHPRLVANLSFSPTLSDVRLGNGAGISEEELKDVVSVTALWVVAKDGLGGRAGGGGGRLKVVNGKGKGRKGSFGGG</sequence>
<evidence type="ECO:0000313" key="2">
    <source>
        <dbReference type="EMBL" id="SCZ94691.1"/>
    </source>
</evidence>
<feature type="compositionally biased region" description="Gly residues" evidence="1">
    <location>
        <begin position="181"/>
        <end position="199"/>
    </location>
</feature>
<gene>
    <name evidence="2" type="ORF">BZ3500_MVSOF-1268-A1-R1_CHR12-3G04048</name>
</gene>
<feature type="region of interest" description="Disordered" evidence="1">
    <location>
        <begin position="311"/>
        <end position="343"/>
    </location>
</feature>
<feature type="compositionally biased region" description="Gly residues" evidence="1">
    <location>
        <begin position="68"/>
        <end position="78"/>
    </location>
</feature>
<feature type="compositionally biased region" description="Basic and acidic residues" evidence="1">
    <location>
        <begin position="410"/>
        <end position="424"/>
    </location>
</feature>
<protein>
    <submittedName>
        <fullName evidence="2">BZ3500_MvSof-1268-A1-R1_Chr12-3g04048 protein</fullName>
    </submittedName>
</protein>
<feature type="region of interest" description="Disordered" evidence="1">
    <location>
        <begin position="109"/>
        <end position="212"/>
    </location>
</feature>
<organism evidence="2 3">
    <name type="scientific">Microbotryum saponariae</name>
    <dbReference type="NCBI Taxonomy" id="289078"/>
    <lineage>
        <taxon>Eukaryota</taxon>
        <taxon>Fungi</taxon>
        <taxon>Dikarya</taxon>
        <taxon>Basidiomycota</taxon>
        <taxon>Pucciniomycotina</taxon>
        <taxon>Microbotryomycetes</taxon>
        <taxon>Microbotryales</taxon>
        <taxon>Microbotryaceae</taxon>
        <taxon>Microbotryum</taxon>
    </lineage>
</organism>
<reference evidence="3" key="1">
    <citation type="submission" date="2016-10" db="EMBL/GenBank/DDBJ databases">
        <authorList>
            <person name="Jeantristanb JTB J.-T."/>
            <person name="Ricardo R."/>
        </authorList>
    </citation>
    <scope>NUCLEOTIDE SEQUENCE [LARGE SCALE GENOMIC DNA]</scope>
</reference>
<feature type="compositionally biased region" description="Basic and acidic residues" evidence="1">
    <location>
        <begin position="431"/>
        <end position="441"/>
    </location>
</feature>
<keyword evidence="3" id="KW-1185">Reference proteome</keyword>
<evidence type="ECO:0000256" key="1">
    <source>
        <dbReference type="SAM" id="MobiDB-lite"/>
    </source>
</evidence>
<evidence type="ECO:0000313" key="3">
    <source>
        <dbReference type="Proteomes" id="UP000249723"/>
    </source>
</evidence>
<feature type="compositionally biased region" description="Basic and acidic residues" evidence="1">
    <location>
        <begin position="53"/>
        <end position="63"/>
    </location>
</feature>
<feature type="compositionally biased region" description="Basic residues" evidence="1">
    <location>
        <begin position="203"/>
        <end position="212"/>
    </location>
</feature>
<feature type="region of interest" description="Disordered" evidence="1">
    <location>
        <begin position="394"/>
        <end position="505"/>
    </location>
</feature>
<name>A0A2X0N5Z1_9BASI</name>